<accession>S3BY98</accession>
<dbReference type="VEuPathDB" id="FungiDB:F503_02266"/>
<dbReference type="STRING" id="1262450.S3BY98"/>
<organism evidence="2 3">
    <name type="scientific">Ophiostoma piceae (strain UAMH 11346)</name>
    <name type="common">Sap stain fungus</name>
    <dbReference type="NCBI Taxonomy" id="1262450"/>
    <lineage>
        <taxon>Eukaryota</taxon>
        <taxon>Fungi</taxon>
        <taxon>Dikarya</taxon>
        <taxon>Ascomycota</taxon>
        <taxon>Pezizomycotina</taxon>
        <taxon>Sordariomycetes</taxon>
        <taxon>Sordariomycetidae</taxon>
        <taxon>Ophiostomatales</taxon>
        <taxon>Ophiostomataceae</taxon>
        <taxon>Ophiostoma</taxon>
    </lineage>
</organism>
<proteinExistence type="predicted"/>
<evidence type="ECO:0000313" key="3">
    <source>
        <dbReference type="Proteomes" id="UP000016923"/>
    </source>
</evidence>
<protein>
    <submittedName>
        <fullName evidence="2">Uncharacterized protein</fullName>
    </submittedName>
</protein>
<dbReference type="HOGENOM" id="CLU_047437_0_0_1"/>
<gene>
    <name evidence="2" type="ORF">F503_02266</name>
</gene>
<reference evidence="2 3" key="1">
    <citation type="journal article" date="2013" name="BMC Genomics">
        <title>The genome and transcriptome of the pine saprophyte Ophiostoma piceae, and a comparison with the bark beetle-associated pine pathogen Grosmannia clavigera.</title>
        <authorList>
            <person name="Haridas S."/>
            <person name="Wang Y."/>
            <person name="Lim L."/>
            <person name="Massoumi Alamouti S."/>
            <person name="Jackman S."/>
            <person name="Docking R."/>
            <person name="Robertson G."/>
            <person name="Birol I."/>
            <person name="Bohlmann J."/>
            <person name="Breuil C."/>
        </authorList>
    </citation>
    <scope>NUCLEOTIDE SEQUENCE [LARGE SCALE GENOMIC DNA]</scope>
    <source>
        <strain evidence="2 3">UAMH 11346</strain>
    </source>
</reference>
<keyword evidence="1" id="KW-0732">Signal</keyword>
<dbReference type="OrthoDB" id="5174837at2759"/>
<evidence type="ECO:0000313" key="2">
    <source>
        <dbReference type="EMBL" id="EPE05527.1"/>
    </source>
</evidence>
<dbReference type="AlphaFoldDB" id="S3BY98"/>
<feature type="chain" id="PRO_5004506625" evidence="1">
    <location>
        <begin position="22"/>
        <end position="462"/>
    </location>
</feature>
<sequence length="462" mass="51231">MLTLHDGCIHLLLSFFLVSRFQHLPLISSFISSWPPPPAADAASLDLLQVVGHLPLLLCSHHFPSFLFILPFPSSSPPPLSNLHFQPSTSKLAYSILTTLPDTRHPHISVHSTYSHLISYRIFHLPSTMQLISPSSVIFHRVGGLDLTTRFKDNELPAISDNDWKDGAAAVEISFSSGSALQSAVVVREFIPRYGDVTGRRYTDSEGNHQWINLPSYGLVDPSAYLSLIKQEIPKQALSWAATQGAAHQEALRLVQSGEAPELETLLQYDFARYQKTRSAFITGPARLGIHALPGGTGLMGSQAPLPRMITAQCDIVLNTYLTELLKQLFGDSDSAILKRFLATSSMDTHVAYVALRVITEGSVWVLLDKQRRDLENNISDRSLQRQLQDSLNSLVHLFSSKRFGMNYNKLVEGIPNEAAPFYSAIQDEANSSPSLSWNSSLYWLPTLANSVKIPFEPKTPF</sequence>
<keyword evidence="3" id="KW-1185">Reference proteome</keyword>
<dbReference type="Proteomes" id="UP000016923">
    <property type="component" value="Unassembled WGS sequence"/>
</dbReference>
<evidence type="ECO:0000256" key="1">
    <source>
        <dbReference type="SAM" id="SignalP"/>
    </source>
</evidence>
<dbReference type="eggNOG" id="ENOG502REZ0">
    <property type="taxonomic scope" value="Eukaryota"/>
</dbReference>
<feature type="signal peptide" evidence="1">
    <location>
        <begin position="1"/>
        <end position="21"/>
    </location>
</feature>
<dbReference type="EMBL" id="KE148156">
    <property type="protein sequence ID" value="EPE05527.1"/>
    <property type="molecule type" value="Genomic_DNA"/>
</dbReference>
<name>S3BY98_OPHP1</name>